<evidence type="ECO:0000313" key="1">
    <source>
        <dbReference type="EMBL" id="KAH3887344.1"/>
    </source>
</evidence>
<accession>A0A9D4N4X1</accession>
<protein>
    <submittedName>
        <fullName evidence="1">Uncharacterized protein</fullName>
    </submittedName>
</protein>
<name>A0A9D4N4X1_DREPO</name>
<dbReference type="Proteomes" id="UP000828390">
    <property type="component" value="Unassembled WGS sequence"/>
</dbReference>
<evidence type="ECO:0000313" key="2">
    <source>
        <dbReference type="Proteomes" id="UP000828390"/>
    </source>
</evidence>
<organism evidence="1 2">
    <name type="scientific">Dreissena polymorpha</name>
    <name type="common">Zebra mussel</name>
    <name type="synonym">Mytilus polymorpha</name>
    <dbReference type="NCBI Taxonomy" id="45954"/>
    <lineage>
        <taxon>Eukaryota</taxon>
        <taxon>Metazoa</taxon>
        <taxon>Spiralia</taxon>
        <taxon>Lophotrochozoa</taxon>
        <taxon>Mollusca</taxon>
        <taxon>Bivalvia</taxon>
        <taxon>Autobranchia</taxon>
        <taxon>Heteroconchia</taxon>
        <taxon>Euheterodonta</taxon>
        <taxon>Imparidentia</taxon>
        <taxon>Neoheterodontei</taxon>
        <taxon>Myida</taxon>
        <taxon>Dreissenoidea</taxon>
        <taxon>Dreissenidae</taxon>
        <taxon>Dreissena</taxon>
    </lineage>
</organism>
<gene>
    <name evidence="1" type="ORF">DPMN_011360</name>
</gene>
<dbReference type="EMBL" id="JAIWYP010000001">
    <property type="protein sequence ID" value="KAH3887344.1"/>
    <property type="molecule type" value="Genomic_DNA"/>
</dbReference>
<proteinExistence type="predicted"/>
<reference evidence="1" key="2">
    <citation type="submission" date="2020-11" db="EMBL/GenBank/DDBJ databases">
        <authorList>
            <person name="McCartney M.A."/>
            <person name="Auch B."/>
            <person name="Kono T."/>
            <person name="Mallez S."/>
            <person name="Becker A."/>
            <person name="Gohl D.M."/>
            <person name="Silverstein K.A.T."/>
            <person name="Koren S."/>
            <person name="Bechman K.B."/>
            <person name="Herman A."/>
            <person name="Abrahante J.E."/>
            <person name="Garbe J."/>
        </authorList>
    </citation>
    <scope>NUCLEOTIDE SEQUENCE</scope>
    <source>
        <strain evidence="1">Duluth1</strain>
        <tissue evidence="1">Whole animal</tissue>
    </source>
</reference>
<keyword evidence="2" id="KW-1185">Reference proteome</keyword>
<comment type="caution">
    <text evidence="1">The sequence shown here is derived from an EMBL/GenBank/DDBJ whole genome shotgun (WGS) entry which is preliminary data.</text>
</comment>
<reference evidence="1" key="1">
    <citation type="journal article" date="2019" name="bioRxiv">
        <title>The Genome of the Zebra Mussel, Dreissena polymorpha: A Resource for Invasive Species Research.</title>
        <authorList>
            <person name="McCartney M.A."/>
            <person name="Auch B."/>
            <person name="Kono T."/>
            <person name="Mallez S."/>
            <person name="Zhang Y."/>
            <person name="Obille A."/>
            <person name="Becker A."/>
            <person name="Abrahante J.E."/>
            <person name="Garbe J."/>
            <person name="Badalamenti J.P."/>
            <person name="Herman A."/>
            <person name="Mangelson H."/>
            <person name="Liachko I."/>
            <person name="Sullivan S."/>
            <person name="Sone E.D."/>
            <person name="Koren S."/>
            <person name="Silverstein K.A.T."/>
            <person name="Beckman K.B."/>
            <person name="Gohl D.M."/>
        </authorList>
    </citation>
    <scope>NUCLEOTIDE SEQUENCE</scope>
    <source>
        <strain evidence="1">Duluth1</strain>
        <tissue evidence="1">Whole animal</tissue>
    </source>
</reference>
<dbReference type="AlphaFoldDB" id="A0A9D4N4X1"/>
<sequence>MLQPNNSPSCYTHILTLMLHPHPHATPTSSPSCYTRLLTIMLHPHPYATPTSSCYTHIFTIMLNTHHHLHATTTNLTLMQQPHISPSWYNHITHHHATPTSSP</sequence>